<organism evidence="9 10">
    <name type="scientific">Aminomonas paucivorans DSM 12260</name>
    <dbReference type="NCBI Taxonomy" id="584708"/>
    <lineage>
        <taxon>Bacteria</taxon>
        <taxon>Thermotogati</taxon>
        <taxon>Synergistota</taxon>
        <taxon>Synergistia</taxon>
        <taxon>Synergistales</taxon>
        <taxon>Synergistaceae</taxon>
        <taxon>Aminomonas</taxon>
    </lineage>
</organism>
<dbReference type="Pfam" id="PF03547">
    <property type="entry name" value="Mem_trans"/>
    <property type="match status" value="1"/>
</dbReference>
<dbReference type="STRING" id="584708.Apau_2214"/>
<gene>
    <name evidence="9" type="ORF">Apau_2214</name>
</gene>
<evidence type="ECO:0000256" key="7">
    <source>
        <dbReference type="ARBA" id="ARBA00023136"/>
    </source>
</evidence>
<keyword evidence="3" id="KW-0813">Transport</keyword>
<feature type="transmembrane region" description="Helical" evidence="8">
    <location>
        <begin position="63"/>
        <end position="83"/>
    </location>
</feature>
<feature type="transmembrane region" description="Helical" evidence="8">
    <location>
        <begin position="288"/>
        <end position="309"/>
    </location>
</feature>
<dbReference type="EMBL" id="CM001022">
    <property type="protein sequence ID" value="EFQ24624.1"/>
    <property type="molecule type" value="Genomic_DNA"/>
</dbReference>
<dbReference type="PANTHER" id="PTHR36838:SF3">
    <property type="entry name" value="TRANSPORTER AUXIN EFFLUX CARRIER EC FAMILY"/>
    <property type="match status" value="1"/>
</dbReference>
<reference evidence="9 10" key="1">
    <citation type="journal article" date="2010" name="Stand. Genomic Sci.">
        <title>Non-contiguous finished genome sequence of Aminomonas paucivorans type strain (GLU-3).</title>
        <authorList>
            <person name="Pitluck S."/>
            <person name="Yasawong M."/>
            <person name="Held B."/>
            <person name="Lapidus A."/>
            <person name="Nolan M."/>
            <person name="Copeland A."/>
            <person name="Lucas S."/>
            <person name="Del Rio T.G."/>
            <person name="Tice H."/>
            <person name="Cheng J.F."/>
            <person name="Chertkov O."/>
            <person name="Goodwin L."/>
            <person name="Tapia R."/>
            <person name="Han C."/>
            <person name="Liolios K."/>
            <person name="Ivanova N."/>
            <person name="Mavromatis K."/>
            <person name="Ovchinnikova G."/>
            <person name="Pati A."/>
            <person name="Chen A."/>
            <person name="Palaniappan K."/>
            <person name="Land M."/>
            <person name="Hauser L."/>
            <person name="Chang Y.J."/>
            <person name="Jeffries C.D."/>
            <person name="Pukall R."/>
            <person name="Spring S."/>
            <person name="Rohde M."/>
            <person name="Sikorski J."/>
            <person name="Goker M."/>
            <person name="Woyke T."/>
            <person name="Bristow J."/>
            <person name="Eisen J.A."/>
            <person name="Markowitz V."/>
            <person name="Hugenholtz P."/>
            <person name="Kyrpides N.C."/>
            <person name="Klenk H.P."/>
        </authorList>
    </citation>
    <scope>NUCLEOTIDE SEQUENCE [LARGE SCALE GENOMIC DNA]</scope>
    <source>
        <strain evidence="9 10">DSM 12260</strain>
    </source>
</reference>
<evidence type="ECO:0000313" key="9">
    <source>
        <dbReference type="EMBL" id="EFQ24624.1"/>
    </source>
</evidence>
<keyword evidence="7 8" id="KW-0472">Membrane</keyword>
<dbReference type="PaxDb" id="584708-Apau_2214"/>
<evidence type="ECO:0000256" key="8">
    <source>
        <dbReference type="SAM" id="Phobius"/>
    </source>
</evidence>
<dbReference type="InterPro" id="IPR038770">
    <property type="entry name" value="Na+/solute_symporter_sf"/>
</dbReference>
<comment type="subcellular location">
    <subcellularLocation>
        <location evidence="1">Cell membrane</location>
        <topology evidence="1">Multi-pass membrane protein</topology>
    </subcellularLocation>
</comment>
<dbReference type="AlphaFoldDB" id="E3CZC7"/>
<evidence type="ECO:0000256" key="1">
    <source>
        <dbReference type="ARBA" id="ARBA00004651"/>
    </source>
</evidence>
<dbReference type="HOGENOM" id="CLU_056175_3_2_0"/>
<proteinExistence type="inferred from homology"/>
<dbReference type="Gene3D" id="1.20.1530.20">
    <property type="match status" value="1"/>
</dbReference>
<keyword evidence="5 8" id="KW-0812">Transmembrane</keyword>
<evidence type="ECO:0000256" key="3">
    <source>
        <dbReference type="ARBA" id="ARBA00022448"/>
    </source>
</evidence>
<dbReference type="GO" id="GO:0055085">
    <property type="term" value="P:transmembrane transport"/>
    <property type="evidence" value="ECO:0007669"/>
    <property type="project" value="InterPro"/>
</dbReference>
<comment type="similarity">
    <text evidence="2">Belongs to the auxin efflux carrier (TC 2.A.69) family.</text>
</comment>
<feature type="transmembrane region" description="Helical" evidence="8">
    <location>
        <begin position="126"/>
        <end position="148"/>
    </location>
</feature>
<accession>E3CZC7</accession>
<name>E3CZC7_9BACT</name>
<dbReference type="GO" id="GO:0005886">
    <property type="term" value="C:plasma membrane"/>
    <property type="evidence" value="ECO:0007669"/>
    <property type="project" value="UniProtKB-SubCell"/>
</dbReference>
<feature type="transmembrane region" description="Helical" evidence="8">
    <location>
        <begin position="37"/>
        <end position="56"/>
    </location>
</feature>
<dbReference type="eggNOG" id="COG0679">
    <property type="taxonomic scope" value="Bacteria"/>
</dbReference>
<keyword evidence="4" id="KW-1003">Cell membrane</keyword>
<dbReference type="PANTHER" id="PTHR36838">
    <property type="entry name" value="AUXIN EFFLUX CARRIER FAMILY PROTEIN"/>
    <property type="match status" value="1"/>
</dbReference>
<evidence type="ECO:0000256" key="5">
    <source>
        <dbReference type="ARBA" id="ARBA00022692"/>
    </source>
</evidence>
<dbReference type="Proteomes" id="UP000005096">
    <property type="component" value="Chromosome"/>
</dbReference>
<evidence type="ECO:0000256" key="4">
    <source>
        <dbReference type="ARBA" id="ARBA00022475"/>
    </source>
</evidence>
<keyword evidence="10" id="KW-1185">Reference proteome</keyword>
<evidence type="ECO:0000313" key="10">
    <source>
        <dbReference type="Proteomes" id="UP000005096"/>
    </source>
</evidence>
<dbReference type="RefSeq" id="WP_006301868.1">
    <property type="nucleotide sequence ID" value="NZ_CM001022.1"/>
</dbReference>
<evidence type="ECO:0000256" key="2">
    <source>
        <dbReference type="ARBA" id="ARBA00010145"/>
    </source>
</evidence>
<keyword evidence="6 8" id="KW-1133">Transmembrane helix</keyword>
<protein>
    <submittedName>
        <fullName evidence="9">Auxin Efflux Carrier</fullName>
    </submittedName>
</protein>
<sequence length="310" mass="32324">MKGIAILLPLGLVVALGALLRRRGLLPREVVPCLTGLLYWVALPALLLRTAASAGAEALGHPAFFLGVNLPFLAVPLLAWGIARWAHRGNRPRQAFSAFASIRANNVYLGLPAVTLAMGEPGVQALSAYLAAGLVGYNVASLAWAELVRTGRLDLPTLGRALGRLARNPLILSTLGGLACAAAGLERFPAPLDLPLKILGDTASGLALLSLGASLEFRALGRAVRSTLPDSLVKLLLHPALAWLCLLPFGLPRELVSASVLVSAMPHAVNCFIVAQEMDLDAPYAADAVLGSTLLSALSFPLWLAVLGLG</sequence>
<dbReference type="OrthoDB" id="6312at2"/>
<dbReference type="InterPro" id="IPR004776">
    <property type="entry name" value="Mem_transp_PIN-like"/>
</dbReference>
<evidence type="ECO:0000256" key="6">
    <source>
        <dbReference type="ARBA" id="ARBA00022989"/>
    </source>
</evidence>